<dbReference type="InterPro" id="IPR011856">
    <property type="entry name" value="tRNA_endonuc-like_dom_sf"/>
</dbReference>
<proteinExistence type="predicted"/>
<gene>
    <name evidence="2" type="ORF">GCM10023323_35780</name>
</gene>
<reference evidence="3" key="1">
    <citation type="journal article" date="2019" name="Int. J. Syst. Evol. Microbiol.">
        <title>The Global Catalogue of Microorganisms (GCM) 10K type strain sequencing project: providing services to taxonomists for standard genome sequencing and annotation.</title>
        <authorList>
            <consortium name="The Broad Institute Genomics Platform"/>
            <consortium name="The Broad Institute Genome Sequencing Center for Infectious Disease"/>
            <person name="Wu L."/>
            <person name="Ma J."/>
        </authorList>
    </citation>
    <scope>NUCLEOTIDE SEQUENCE [LARGE SCALE GENOMIC DNA]</scope>
    <source>
        <strain evidence="3">JCM 18306</strain>
    </source>
</reference>
<evidence type="ECO:0000313" key="3">
    <source>
        <dbReference type="Proteomes" id="UP001499878"/>
    </source>
</evidence>
<evidence type="ECO:0000259" key="1">
    <source>
        <dbReference type="Pfam" id="PF04471"/>
    </source>
</evidence>
<organism evidence="2 3">
    <name type="scientific">Streptomyces thinghirensis</name>
    <dbReference type="NCBI Taxonomy" id="551547"/>
    <lineage>
        <taxon>Bacteria</taxon>
        <taxon>Bacillati</taxon>
        <taxon>Actinomycetota</taxon>
        <taxon>Actinomycetes</taxon>
        <taxon>Kitasatosporales</taxon>
        <taxon>Streptomycetaceae</taxon>
        <taxon>Streptomyces</taxon>
    </lineage>
</organism>
<name>A0ABP9T7D3_9ACTN</name>
<dbReference type="InterPro" id="IPR011335">
    <property type="entry name" value="Restrct_endonuc-II-like"/>
</dbReference>
<accession>A0ABP9T7D3</accession>
<protein>
    <recommendedName>
        <fullName evidence="1">Restriction endonuclease type IV Mrr domain-containing protein</fullName>
    </recommendedName>
</protein>
<dbReference type="PANTHER" id="PTHR30015:SF6">
    <property type="entry name" value="SLL1429 PROTEIN"/>
    <property type="match status" value="1"/>
</dbReference>
<dbReference type="EMBL" id="BAABJR010000008">
    <property type="protein sequence ID" value="GAA5209979.1"/>
    <property type="molecule type" value="Genomic_DNA"/>
</dbReference>
<sequence length="121" mass="13271">MTWRAFEHHVADLLRRDGCVDVVVRQARTDRGIDITGRTADGRTVAVQCKNRSGRWTVPGADMQKFAGAARAIDHVDVALFVATSNFSHESEAIAKLSGVITVNREQLEAWSAGVLLKALR</sequence>
<dbReference type="InterPro" id="IPR052906">
    <property type="entry name" value="Type_IV_Methyl-Rstrct_Enzyme"/>
</dbReference>
<dbReference type="PANTHER" id="PTHR30015">
    <property type="entry name" value="MRR RESTRICTION SYSTEM PROTEIN"/>
    <property type="match status" value="1"/>
</dbReference>
<dbReference type="SUPFAM" id="SSF52980">
    <property type="entry name" value="Restriction endonuclease-like"/>
    <property type="match status" value="1"/>
</dbReference>
<dbReference type="RefSeq" id="WP_345631485.1">
    <property type="nucleotide sequence ID" value="NZ_BAABJR010000008.1"/>
</dbReference>
<dbReference type="Pfam" id="PF04471">
    <property type="entry name" value="Mrr_cat"/>
    <property type="match status" value="1"/>
</dbReference>
<dbReference type="InterPro" id="IPR007560">
    <property type="entry name" value="Restrct_endonuc_IV_Mrr"/>
</dbReference>
<evidence type="ECO:0000313" key="2">
    <source>
        <dbReference type="EMBL" id="GAA5209979.1"/>
    </source>
</evidence>
<feature type="domain" description="Restriction endonuclease type IV Mrr" evidence="1">
    <location>
        <begin position="1"/>
        <end position="111"/>
    </location>
</feature>
<comment type="caution">
    <text evidence="2">The sequence shown here is derived from an EMBL/GenBank/DDBJ whole genome shotgun (WGS) entry which is preliminary data.</text>
</comment>
<dbReference type="Gene3D" id="3.40.1350.10">
    <property type="match status" value="1"/>
</dbReference>
<keyword evidence="3" id="KW-1185">Reference proteome</keyword>
<dbReference type="Proteomes" id="UP001499878">
    <property type="component" value="Unassembled WGS sequence"/>
</dbReference>